<feature type="non-terminal residue" evidence="1">
    <location>
        <position position="218"/>
    </location>
</feature>
<protein>
    <submittedName>
        <fullName evidence="1">Uncharacterized protein</fullName>
    </submittedName>
</protein>
<name>X1H9W3_9ZZZZ</name>
<comment type="caution">
    <text evidence="1">The sequence shown here is derived from an EMBL/GenBank/DDBJ whole genome shotgun (WGS) entry which is preliminary data.</text>
</comment>
<organism evidence="1">
    <name type="scientific">marine sediment metagenome</name>
    <dbReference type="NCBI Taxonomy" id="412755"/>
    <lineage>
        <taxon>unclassified sequences</taxon>
        <taxon>metagenomes</taxon>
        <taxon>ecological metagenomes</taxon>
    </lineage>
</organism>
<dbReference type="EMBL" id="BARU01028120">
    <property type="protein sequence ID" value="GAH66956.1"/>
    <property type="molecule type" value="Genomic_DNA"/>
</dbReference>
<evidence type="ECO:0000313" key="1">
    <source>
        <dbReference type="EMBL" id="GAH66956.1"/>
    </source>
</evidence>
<gene>
    <name evidence="1" type="ORF">S03H2_44927</name>
</gene>
<reference evidence="1" key="1">
    <citation type="journal article" date="2014" name="Front. Microbiol.">
        <title>High frequency of phylogenetically diverse reductive dehalogenase-homologous genes in deep subseafloor sedimentary metagenomes.</title>
        <authorList>
            <person name="Kawai M."/>
            <person name="Futagami T."/>
            <person name="Toyoda A."/>
            <person name="Takaki Y."/>
            <person name="Nishi S."/>
            <person name="Hori S."/>
            <person name="Arai W."/>
            <person name="Tsubouchi T."/>
            <person name="Morono Y."/>
            <person name="Uchiyama I."/>
            <person name="Ito T."/>
            <person name="Fujiyama A."/>
            <person name="Inagaki F."/>
            <person name="Takami H."/>
        </authorList>
    </citation>
    <scope>NUCLEOTIDE SEQUENCE</scope>
    <source>
        <strain evidence="1">Expedition CK06-06</strain>
    </source>
</reference>
<accession>X1H9W3</accession>
<dbReference type="AlphaFoldDB" id="X1H9W3"/>
<proteinExistence type="predicted"/>
<sequence>MSKEYVRSTLILGHLPIAGSVVLVDGFENLLKWTKKAGAGDSIFELDPTIAKIGNQSLHMKTRTTDAAENDQIGALWSGHLLPSKVLTFIFSFYYPAYLPIDNILLEMIHNDGTNDHGPQLQYNPNVPSLTYRNTTPAHIEIPDLALTFDEDCWHTIQMKVNYNTGKYISIQVDHVFVDLSGLSYYQVENPLPVHSDYNIYIQASDSPPCEINIDEIL</sequence>